<evidence type="ECO:0000256" key="1">
    <source>
        <dbReference type="ARBA" id="ARBA00009477"/>
    </source>
</evidence>
<comment type="caution">
    <text evidence="4">The sequence shown here is derived from an EMBL/GenBank/DDBJ whole genome shotgun (WGS) entry which is preliminary data.</text>
</comment>
<evidence type="ECO:0000256" key="2">
    <source>
        <dbReference type="SAM" id="Coils"/>
    </source>
</evidence>
<dbReference type="Gene3D" id="1.10.287.470">
    <property type="entry name" value="Helix hairpin bin"/>
    <property type="match status" value="1"/>
</dbReference>
<evidence type="ECO:0000313" key="4">
    <source>
        <dbReference type="EMBL" id="MFC0050088.1"/>
    </source>
</evidence>
<dbReference type="InterPro" id="IPR006143">
    <property type="entry name" value="RND_pump_MFP"/>
</dbReference>
<gene>
    <name evidence="4" type="ORF">ACFFJP_17430</name>
</gene>
<evidence type="ECO:0000256" key="3">
    <source>
        <dbReference type="SAM" id="MobiDB-lite"/>
    </source>
</evidence>
<protein>
    <submittedName>
        <fullName evidence="4">Efflux RND transporter periplasmic adaptor subunit</fullName>
    </submittedName>
</protein>
<sequence length="337" mass="37570">MHAAPEKTVLTDEVLAHHAAVVHPLNCTITAPQSFRISSHATAELLQMLPVGSSVKKGQQVAKQDDAYLQRQINIIKTDIESARVAKNFASEEFHRMNRLSKSGLTAATEINNLKFQLDSSELKIQRLEQELQLAQMKQKRLSHFAPFDAQVMSVSSEPGSQLVEGQPIMQLLSTQNKQLECLLPVISYSSNAELKRHQFILQGKALSLREVSQQLDAKAEHLTLYFDHPASDRSNLLVGQIQQIDMQVQSETITKVPNEAIDLEGEVFRTWKIGKDDKAERVTLKILSTLDTHYIVESALRPGDKVVIRGQHGLQNGQAVKADSKPEAGRNVPSYE</sequence>
<dbReference type="Gene3D" id="2.40.30.170">
    <property type="match status" value="1"/>
</dbReference>
<name>A0ABV6BGU0_9GAMM</name>
<dbReference type="PANTHER" id="PTHR30469">
    <property type="entry name" value="MULTIDRUG RESISTANCE PROTEIN MDTA"/>
    <property type="match status" value="1"/>
</dbReference>
<dbReference type="RefSeq" id="WP_377247209.1">
    <property type="nucleotide sequence ID" value="NZ_JBHLXP010000005.1"/>
</dbReference>
<keyword evidence="5" id="KW-1185">Reference proteome</keyword>
<dbReference type="NCBIfam" id="TIGR01730">
    <property type="entry name" value="RND_mfp"/>
    <property type="match status" value="1"/>
</dbReference>
<reference evidence="4 5" key="1">
    <citation type="submission" date="2024-09" db="EMBL/GenBank/DDBJ databases">
        <authorList>
            <person name="Sun Q."/>
            <person name="Mori K."/>
        </authorList>
    </citation>
    <scope>NUCLEOTIDE SEQUENCE [LARGE SCALE GENOMIC DNA]</scope>
    <source>
        <strain evidence="4 5">KCTC 23315</strain>
    </source>
</reference>
<dbReference type="EMBL" id="JBHLXP010000005">
    <property type="protein sequence ID" value="MFC0050088.1"/>
    <property type="molecule type" value="Genomic_DNA"/>
</dbReference>
<organism evidence="4 5">
    <name type="scientific">Rheinheimera tilapiae</name>
    <dbReference type="NCBI Taxonomy" id="875043"/>
    <lineage>
        <taxon>Bacteria</taxon>
        <taxon>Pseudomonadati</taxon>
        <taxon>Pseudomonadota</taxon>
        <taxon>Gammaproteobacteria</taxon>
        <taxon>Chromatiales</taxon>
        <taxon>Chromatiaceae</taxon>
        <taxon>Rheinheimera</taxon>
    </lineage>
</organism>
<dbReference type="Gene3D" id="2.40.50.100">
    <property type="match status" value="1"/>
</dbReference>
<proteinExistence type="inferred from homology"/>
<feature type="region of interest" description="Disordered" evidence="3">
    <location>
        <begin position="317"/>
        <end position="337"/>
    </location>
</feature>
<dbReference type="PANTHER" id="PTHR30469:SF15">
    <property type="entry name" value="HLYD FAMILY OF SECRETION PROTEINS"/>
    <property type="match status" value="1"/>
</dbReference>
<keyword evidence="2" id="KW-0175">Coiled coil</keyword>
<dbReference type="Proteomes" id="UP001589813">
    <property type="component" value="Unassembled WGS sequence"/>
</dbReference>
<accession>A0ABV6BGU0</accession>
<evidence type="ECO:0000313" key="5">
    <source>
        <dbReference type="Proteomes" id="UP001589813"/>
    </source>
</evidence>
<comment type="similarity">
    <text evidence="1">Belongs to the membrane fusion protein (MFP) (TC 8.A.1) family.</text>
</comment>
<feature type="coiled-coil region" evidence="2">
    <location>
        <begin position="111"/>
        <end position="140"/>
    </location>
</feature>